<protein>
    <recommendedName>
        <fullName evidence="1">Phosphodiester glycosidase domain-containing protein</fullName>
    </recommendedName>
</protein>
<organism evidence="2 3">
    <name type="scientific">Legionella impletisoli</name>
    <dbReference type="NCBI Taxonomy" id="343510"/>
    <lineage>
        <taxon>Bacteria</taxon>
        <taxon>Pseudomonadati</taxon>
        <taxon>Pseudomonadota</taxon>
        <taxon>Gammaproteobacteria</taxon>
        <taxon>Legionellales</taxon>
        <taxon>Legionellaceae</taxon>
        <taxon>Legionella</taxon>
    </lineage>
</organism>
<reference evidence="2" key="1">
    <citation type="journal article" date="2014" name="Int. J. Syst. Evol. Microbiol.">
        <title>Complete genome sequence of Corynebacterium casei LMG S-19264T (=DSM 44701T), isolated from a smear-ripened cheese.</title>
        <authorList>
            <consortium name="US DOE Joint Genome Institute (JGI-PGF)"/>
            <person name="Walter F."/>
            <person name="Albersmeier A."/>
            <person name="Kalinowski J."/>
            <person name="Ruckert C."/>
        </authorList>
    </citation>
    <scope>NUCLEOTIDE SEQUENCE</scope>
    <source>
        <strain evidence="2">JCM 13919</strain>
    </source>
</reference>
<evidence type="ECO:0000259" key="1">
    <source>
        <dbReference type="Pfam" id="PF09992"/>
    </source>
</evidence>
<feature type="domain" description="Phosphodiester glycosidase" evidence="1">
    <location>
        <begin position="91"/>
        <end position="250"/>
    </location>
</feature>
<dbReference type="InterPro" id="IPR018711">
    <property type="entry name" value="NAGPA"/>
</dbReference>
<keyword evidence="3" id="KW-1185">Reference proteome</keyword>
<evidence type="ECO:0000313" key="3">
    <source>
        <dbReference type="Proteomes" id="UP000630149"/>
    </source>
</evidence>
<gene>
    <name evidence="2" type="ORF">GCM10007966_05070</name>
</gene>
<dbReference type="OrthoDB" id="5515706at2"/>
<dbReference type="EMBL" id="BMOB01000002">
    <property type="protein sequence ID" value="GGI79520.1"/>
    <property type="molecule type" value="Genomic_DNA"/>
</dbReference>
<accession>A0A917JPX5</accession>
<name>A0A917JPX5_9GAMM</name>
<dbReference type="Pfam" id="PF09992">
    <property type="entry name" value="NAGPA"/>
    <property type="match status" value="1"/>
</dbReference>
<dbReference type="PANTHER" id="PTHR40446:SF2">
    <property type="entry name" value="N-ACETYLGLUCOSAMINE-1-PHOSPHODIESTER ALPHA-N-ACETYLGLUCOSAMINIDASE"/>
    <property type="match status" value="1"/>
</dbReference>
<dbReference type="PANTHER" id="PTHR40446">
    <property type="entry name" value="N-ACETYLGLUCOSAMINE-1-PHOSPHODIESTER ALPHA-N-ACETYLGLUCOSAMINIDASE"/>
    <property type="match status" value="1"/>
</dbReference>
<dbReference type="RefSeq" id="WP_131775964.1">
    <property type="nucleotide sequence ID" value="NZ_BMOB01000002.1"/>
</dbReference>
<evidence type="ECO:0000313" key="2">
    <source>
        <dbReference type="EMBL" id="GGI79520.1"/>
    </source>
</evidence>
<proteinExistence type="predicted"/>
<dbReference type="Proteomes" id="UP000630149">
    <property type="component" value="Unassembled WGS sequence"/>
</dbReference>
<sequence length="260" mass="29136">MLRQTLRERWLKNLILPILLLFWSTVALAEEWREVAPGIEYWDLGESLLNPWAHIHVFRIDPKQNELDIVLASELSYQHASVDEFAEFSHALITLNGGFFDRKFHPLGLRIGGHKEQNPLKRISWWGIFYIKDGKPNIVTHRQFPSVKSADFALQSGPRLIIDGKIPSLKPGVAERSALGITADDKVIVLVTDNTPMTTTMLAEVMKSDPLNCIDALNLDGGSSSQLKASMNSFAVDVHGFSRVSDAIVVKPRIQSKTAR</sequence>
<dbReference type="AlphaFoldDB" id="A0A917JPX5"/>
<reference evidence="2" key="2">
    <citation type="submission" date="2020-09" db="EMBL/GenBank/DDBJ databases">
        <authorList>
            <person name="Sun Q."/>
            <person name="Ohkuma M."/>
        </authorList>
    </citation>
    <scope>NUCLEOTIDE SEQUENCE</scope>
    <source>
        <strain evidence="2">JCM 13919</strain>
    </source>
</reference>
<comment type="caution">
    <text evidence="2">The sequence shown here is derived from an EMBL/GenBank/DDBJ whole genome shotgun (WGS) entry which is preliminary data.</text>
</comment>